<reference evidence="2" key="1">
    <citation type="journal article" date="2003" name="Science">
        <title>In-depth view of structure, activity, and evolution of rice chromosome 10.</title>
        <authorList>
            <consortium name="Rice Chromosome 10 Sequencing Consortium"/>
        </authorList>
    </citation>
    <scope>NUCLEOTIDE SEQUENCE [LARGE SCALE GENOMIC DNA]</scope>
</reference>
<reference evidence="2" key="2">
    <citation type="submission" date="2003-05" db="EMBL/GenBank/DDBJ databases">
        <authorList>
            <person name="Buell C.R."/>
            <person name="Wing R.A."/>
            <person name="McCombie W.R."/>
            <person name="Messing J."/>
            <person name="Yuan Q."/>
            <person name="Ouyang S."/>
        </authorList>
    </citation>
    <scope>NUCLEOTIDE SEQUENCE</scope>
</reference>
<evidence type="ECO:0000256" key="1">
    <source>
        <dbReference type="SAM" id="MobiDB-lite"/>
    </source>
</evidence>
<evidence type="ECO:0000313" key="2">
    <source>
        <dbReference type="EMBL" id="ABG65966.1"/>
    </source>
</evidence>
<accession>Q109Z7</accession>
<proteinExistence type="predicted"/>
<gene>
    <name evidence="2" type="ordered locus">LOC_Os10g11506</name>
</gene>
<protein>
    <submittedName>
        <fullName evidence="2">Retrotransposon protein, putative, Ty3-gypsy subclass</fullName>
    </submittedName>
</protein>
<name>Q109Z7_ORYSJ</name>
<sequence length="216" mass="23199">MAIKDRFTGNPGRLTVLTTSGSGLLWIYPASYLLFWYDLLSTVDSTQPCSLFPHTRAEDLPSWSCLIELITSVILQCVAEAGTASGGFTGVTTRRGRIEEGRLPCAQPGYRSGQTPVAREWRNGVGVGLVSVEVVEERLMVAAATPSPREDLMARRAVSPLQSNRGRRSTAPPAQGSGEVLRQPEAEEEAQQGRAGEPQPELRSHGGEGSSSGHQP</sequence>
<dbReference type="AlphaFoldDB" id="Q109Z7"/>
<feature type="region of interest" description="Disordered" evidence="1">
    <location>
        <begin position="159"/>
        <end position="216"/>
    </location>
</feature>
<organism evidence="2">
    <name type="scientific">Oryza sativa subsp. japonica</name>
    <name type="common">Rice</name>
    <dbReference type="NCBI Taxonomy" id="39947"/>
    <lineage>
        <taxon>Eukaryota</taxon>
        <taxon>Viridiplantae</taxon>
        <taxon>Streptophyta</taxon>
        <taxon>Embryophyta</taxon>
        <taxon>Tracheophyta</taxon>
        <taxon>Spermatophyta</taxon>
        <taxon>Magnoliopsida</taxon>
        <taxon>Liliopsida</taxon>
        <taxon>Poales</taxon>
        <taxon>Poaceae</taxon>
        <taxon>BOP clade</taxon>
        <taxon>Oryzoideae</taxon>
        <taxon>Oryzeae</taxon>
        <taxon>Oryzinae</taxon>
        <taxon>Oryza</taxon>
        <taxon>Oryza sativa</taxon>
    </lineage>
</organism>
<reference evidence="2" key="3">
    <citation type="submission" date="2006-07" db="EMBL/GenBank/DDBJ databases">
        <authorList>
            <person name="Buell R."/>
        </authorList>
    </citation>
    <scope>NUCLEOTIDE SEQUENCE</scope>
</reference>
<dbReference type="EMBL" id="DP000086">
    <property type="protein sequence ID" value="ABG65966.1"/>
    <property type="molecule type" value="Genomic_DNA"/>
</dbReference>